<evidence type="ECO:0000313" key="18">
    <source>
        <dbReference type="EMBL" id="EFH89069.1"/>
    </source>
</evidence>
<evidence type="ECO:0000256" key="15">
    <source>
        <dbReference type="RuleBase" id="RU004171"/>
    </source>
</evidence>
<keyword evidence="10 14" id="KW-0486">Methionine biosynthesis</keyword>
<dbReference type="GO" id="GO:0009088">
    <property type="term" value="P:threonine biosynthetic process"/>
    <property type="evidence" value="ECO:0007669"/>
    <property type="project" value="UniProtKB-UniPathway"/>
</dbReference>
<keyword evidence="19" id="KW-1185">Reference proteome</keyword>
<dbReference type="AlphaFoldDB" id="D6THR4"/>
<dbReference type="EMBL" id="ADVG01000001">
    <property type="protein sequence ID" value="EFH89069.1"/>
    <property type="molecule type" value="Genomic_DNA"/>
</dbReference>
<dbReference type="PANTHER" id="PTHR43331:SF1">
    <property type="entry name" value="HOMOSERINE DEHYDROGENASE"/>
    <property type="match status" value="1"/>
</dbReference>
<dbReference type="EC" id="1.1.1.3" evidence="4 14"/>
<dbReference type="SUPFAM" id="SSF51735">
    <property type="entry name" value="NAD(P)-binding Rossmann-fold domains"/>
    <property type="match status" value="1"/>
</dbReference>
<comment type="caution">
    <text evidence="18">The sequence shown here is derived from an EMBL/GenBank/DDBJ whole genome shotgun (WGS) entry which is preliminary data.</text>
</comment>
<comment type="pathway">
    <text evidence="1 14">Amino-acid biosynthesis; L-threonine biosynthesis; L-threonine from L-aspartate: step 3/5.</text>
</comment>
<feature type="active site" description="Proton donor" evidence="12">
    <location>
        <position position="227"/>
    </location>
</feature>
<dbReference type="NCBIfam" id="NF004976">
    <property type="entry name" value="PRK06349.1"/>
    <property type="match status" value="1"/>
</dbReference>
<protein>
    <recommendedName>
        <fullName evidence="5 14">Homoserine dehydrogenase</fullName>
        <ecNumber evidence="4 14">1.1.1.3</ecNumber>
    </recommendedName>
</protein>
<evidence type="ECO:0000256" key="7">
    <source>
        <dbReference type="ARBA" id="ARBA00022697"/>
    </source>
</evidence>
<dbReference type="OrthoDB" id="9808167at2"/>
<evidence type="ECO:0000256" key="9">
    <source>
        <dbReference type="ARBA" id="ARBA00023053"/>
    </source>
</evidence>
<evidence type="ECO:0000313" key="19">
    <source>
        <dbReference type="Proteomes" id="UP000004508"/>
    </source>
</evidence>
<feature type="domain" description="Aspartate/homoserine dehydrogenase NAD-binding" evidence="17">
    <location>
        <begin position="10"/>
        <end position="151"/>
    </location>
</feature>
<dbReference type="InterPro" id="IPR001342">
    <property type="entry name" value="HDH_cat"/>
</dbReference>
<evidence type="ECO:0000256" key="11">
    <source>
        <dbReference type="ARBA" id="ARBA00048841"/>
    </source>
</evidence>
<keyword evidence="8 14" id="KW-0560">Oxidoreductase</keyword>
<dbReference type="FunFam" id="3.30.360.10:FF:000005">
    <property type="entry name" value="Homoserine dehydrogenase"/>
    <property type="match status" value="1"/>
</dbReference>
<dbReference type="Gene3D" id="3.40.50.720">
    <property type="entry name" value="NAD(P)-binding Rossmann-like Domain"/>
    <property type="match status" value="1"/>
</dbReference>
<evidence type="ECO:0000256" key="12">
    <source>
        <dbReference type="PIRSR" id="PIRSR036497-1"/>
    </source>
</evidence>
<evidence type="ECO:0000259" key="16">
    <source>
        <dbReference type="Pfam" id="PF00742"/>
    </source>
</evidence>
<evidence type="ECO:0000256" key="8">
    <source>
        <dbReference type="ARBA" id="ARBA00023002"/>
    </source>
</evidence>
<dbReference type="STRING" id="485913.Krac_10595"/>
<evidence type="ECO:0000259" key="17">
    <source>
        <dbReference type="Pfam" id="PF03447"/>
    </source>
</evidence>
<name>D6THR4_KTERA</name>
<accession>D6THR4</accession>
<comment type="similarity">
    <text evidence="3 15">Belongs to the homoserine dehydrogenase family.</text>
</comment>
<proteinExistence type="inferred from homology"/>
<evidence type="ECO:0000256" key="14">
    <source>
        <dbReference type="RuleBase" id="RU000579"/>
    </source>
</evidence>
<sequence>MRRVDVSLVGFGVVGKGLARLLLTRREWLQEQRGLDIRLVSVASARAGCIYAEDGLDIAGLLALAEQRRPLTELAHTQYFSSTLAGIEAFKSDILVEATGTNLRDGEPGLSHIRAALSRGQHVVTANKGPVALAGIELLQLARQNGVQLRMESTVMAGTPVLSTALEGMAGAQISAARGIVNGTTNYILSAMAEGRDYAEVLADAQARGYAEADPTADVEGYDAVAKAMILSTLLFQQPLGAEQVARTGITGVTREQVQHASEAGKRIKLIASVRRMSGGEVEARVEPVELPLIDPLAHVVGAMNALTLESETLSSVTVIGPGAGSIETGQGLLADILAIAGV</sequence>
<keyword evidence="7 14" id="KW-0791">Threonine biosynthesis</keyword>
<dbReference type="eggNOG" id="COG0460">
    <property type="taxonomic scope" value="Bacteria"/>
</dbReference>
<dbReference type="GO" id="GO:0004412">
    <property type="term" value="F:homoserine dehydrogenase activity"/>
    <property type="evidence" value="ECO:0007669"/>
    <property type="project" value="UniProtKB-EC"/>
</dbReference>
<comment type="catalytic activity">
    <reaction evidence="11">
        <text>L-homoserine + NADP(+) = L-aspartate 4-semialdehyde + NADPH + H(+)</text>
        <dbReference type="Rhea" id="RHEA:15761"/>
        <dbReference type="ChEBI" id="CHEBI:15378"/>
        <dbReference type="ChEBI" id="CHEBI:57476"/>
        <dbReference type="ChEBI" id="CHEBI:57783"/>
        <dbReference type="ChEBI" id="CHEBI:58349"/>
        <dbReference type="ChEBI" id="CHEBI:537519"/>
        <dbReference type="EC" id="1.1.1.3"/>
    </reaction>
    <physiologicalReaction direction="right-to-left" evidence="11">
        <dbReference type="Rhea" id="RHEA:15763"/>
    </physiologicalReaction>
</comment>
<dbReference type="Gene3D" id="3.30.360.10">
    <property type="entry name" value="Dihydrodipicolinate Reductase, domain 2"/>
    <property type="match status" value="1"/>
</dbReference>
<evidence type="ECO:0000256" key="5">
    <source>
        <dbReference type="ARBA" id="ARBA00013376"/>
    </source>
</evidence>
<dbReference type="InParanoid" id="D6THR4"/>
<dbReference type="GO" id="GO:0009086">
    <property type="term" value="P:methionine biosynthetic process"/>
    <property type="evidence" value="ECO:0007669"/>
    <property type="project" value="UniProtKB-KW"/>
</dbReference>
<dbReference type="PANTHER" id="PTHR43331">
    <property type="entry name" value="HOMOSERINE DEHYDROGENASE"/>
    <property type="match status" value="1"/>
</dbReference>
<dbReference type="UniPathway" id="UPA00051">
    <property type="reaction ID" value="UER00465"/>
</dbReference>
<dbReference type="PROSITE" id="PS01042">
    <property type="entry name" value="HOMOSER_DHGENASE"/>
    <property type="match status" value="1"/>
</dbReference>
<dbReference type="InterPro" id="IPR019811">
    <property type="entry name" value="HDH_CS"/>
</dbReference>
<evidence type="ECO:0000256" key="10">
    <source>
        <dbReference type="ARBA" id="ARBA00023167"/>
    </source>
</evidence>
<dbReference type="GO" id="GO:0050661">
    <property type="term" value="F:NADP binding"/>
    <property type="evidence" value="ECO:0007669"/>
    <property type="project" value="InterPro"/>
</dbReference>
<feature type="binding site" evidence="13">
    <location>
        <position position="128"/>
    </location>
    <ligand>
        <name>NADPH</name>
        <dbReference type="ChEBI" id="CHEBI:57783"/>
    </ligand>
</feature>
<evidence type="ECO:0000256" key="13">
    <source>
        <dbReference type="PIRSR" id="PIRSR036497-2"/>
    </source>
</evidence>
<comment type="pathway">
    <text evidence="2 14">Amino-acid biosynthesis; L-methionine biosynthesis via de novo pathway; L-homoserine from L-aspartate: step 3/3.</text>
</comment>
<keyword evidence="6 14" id="KW-0028">Amino-acid biosynthesis</keyword>
<dbReference type="InterPro" id="IPR036291">
    <property type="entry name" value="NAD(P)-bd_dom_sf"/>
</dbReference>
<feature type="domain" description="Homoserine dehydrogenase catalytic" evidence="16">
    <location>
        <begin position="160"/>
        <end position="338"/>
    </location>
</feature>
<evidence type="ECO:0000256" key="2">
    <source>
        <dbReference type="ARBA" id="ARBA00005062"/>
    </source>
</evidence>
<evidence type="ECO:0000256" key="4">
    <source>
        <dbReference type="ARBA" id="ARBA00013213"/>
    </source>
</evidence>
<keyword evidence="13 14" id="KW-0521">NADP</keyword>
<evidence type="ECO:0000256" key="3">
    <source>
        <dbReference type="ARBA" id="ARBA00006753"/>
    </source>
</evidence>
<dbReference type="RefSeq" id="WP_007905389.1">
    <property type="nucleotide sequence ID" value="NZ_ADVG01000001.1"/>
</dbReference>
<feature type="binding site" evidence="13">
    <location>
        <begin position="10"/>
        <end position="15"/>
    </location>
    <ligand>
        <name>NADP(+)</name>
        <dbReference type="ChEBI" id="CHEBI:58349"/>
    </ligand>
</feature>
<reference evidence="18 19" key="1">
    <citation type="journal article" date="2011" name="Stand. Genomic Sci.">
        <title>Non-contiguous finished genome sequence and contextual data of the filamentous soil bacterium Ktedonobacter racemifer type strain (SOSP1-21).</title>
        <authorList>
            <person name="Chang Y.J."/>
            <person name="Land M."/>
            <person name="Hauser L."/>
            <person name="Chertkov O."/>
            <person name="Del Rio T.G."/>
            <person name="Nolan M."/>
            <person name="Copeland A."/>
            <person name="Tice H."/>
            <person name="Cheng J.F."/>
            <person name="Lucas S."/>
            <person name="Han C."/>
            <person name="Goodwin L."/>
            <person name="Pitluck S."/>
            <person name="Ivanova N."/>
            <person name="Ovchinikova G."/>
            <person name="Pati A."/>
            <person name="Chen A."/>
            <person name="Palaniappan K."/>
            <person name="Mavromatis K."/>
            <person name="Liolios K."/>
            <person name="Brettin T."/>
            <person name="Fiebig A."/>
            <person name="Rohde M."/>
            <person name="Abt B."/>
            <person name="Goker M."/>
            <person name="Detter J.C."/>
            <person name="Woyke T."/>
            <person name="Bristow J."/>
            <person name="Eisen J.A."/>
            <person name="Markowitz V."/>
            <person name="Hugenholtz P."/>
            <person name="Kyrpides N.C."/>
            <person name="Klenk H.P."/>
            <person name="Lapidus A."/>
        </authorList>
    </citation>
    <scope>NUCLEOTIDE SEQUENCE [LARGE SCALE GENOMIC DNA]</scope>
    <source>
        <strain evidence="19">DSM 44963</strain>
    </source>
</reference>
<dbReference type="PIRSF" id="PIRSF036497">
    <property type="entry name" value="HDH_short"/>
    <property type="match status" value="1"/>
</dbReference>
<dbReference type="SUPFAM" id="SSF55347">
    <property type="entry name" value="Glyceraldehyde-3-phosphate dehydrogenase-like, C-terminal domain"/>
    <property type="match status" value="1"/>
</dbReference>
<dbReference type="Pfam" id="PF03447">
    <property type="entry name" value="NAD_binding_3"/>
    <property type="match status" value="1"/>
</dbReference>
<evidence type="ECO:0000256" key="1">
    <source>
        <dbReference type="ARBA" id="ARBA00005056"/>
    </source>
</evidence>
<gene>
    <name evidence="18" type="ORF">Krac_10595</name>
</gene>
<feature type="binding site" evidence="13">
    <location>
        <position position="212"/>
    </location>
    <ligand>
        <name>L-homoserine</name>
        <dbReference type="ChEBI" id="CHEBI:57476"/>
    </ligand>
</feature>
<dbReference type="Proteomes" id="UP000004508">
    <property type="component" value="Unassembled WGS sequence"/>
</dbReference>
<dbReference type="Pfam" id="PF00742">
    <property type="entry name" value="Homoserine_dh"/>
    <property type="match status" value="1"/>
</dbReference>
<keyword evidence="9" id="KW-0915">Sodium</keyword>
<organism evidence="18 19">
    <name type="scientific">Ktedonobacter racemifer DSM 44963</name>
    <dbReference type="NCBI Taxonomy" id="485913"/>
    <lineage>
        <taxon>Bacteria</taxon>
        <taxon>Bacillati</taxon>
        <taxon>Chloroflexota</taxon>
        <taxon>Ktedonobacteria</taxon>
        <taxon>Ktedonobacterales</taxon>
        <taxon>Ktedonobacteraceae</taxon>
        <taxon>Ktedonobacter</taxon>
    </lineage>
</organism>
<dbReference type="InterPro" id="IPR022697">
    <property type="entry name" value="HDH_short"/>
</dbReference>
<dbReference type="UniPathway" id="UPA00050">
    <property type="reaction ID" value="UER00063"/>
</dbReference>
<dbReference type="FunCoup" id="D6THR4">
    <property type="interactions" value="525"/>
</dbReference>
<dbReference type="InterPro" id="IPR005106">
    <property type="entry name" value="Asp/hSer_DH_NAD-bd"/>
</dbReference>
<evidence type="ECO:0000256" key="6">
    <source>
        <dbReference type="ARBA" id="ARBA00022605"/>
    </source>
</evidence>